<dbReference type="Gene3D" id="2.40.30.10">
    <property type="entry name" value="Translation factors"/>
    <property type="match status" value="1"/>
</dbReference>
<evidence type="ECO:0000256" key="1">
    <source>
        <dbReference type="ARBA" id="ARBA00035644"/>
    </source>
</evidence>
<dbReference type="InterPro" id="IPR017938">
    <property type="entry name" value="Riboflavin_synthase-like_b-brl"/>
</dbReference>
<dbReference type="PROSITE" id="PS51384">
    <property type="entry name" value="FAD_FR"/>
    <property type="match status" value="1"/>
</dbReference>
<protein>
    <submittedName>
        <fullName evidence="3">NADPH-dependent ferric siderophore reductase</fullName>
    </submittedName>
</protein>
<keyword evidence="4" id="KW-1185">Reference proteome</keyword>
<evidence type="ECO:0000313" key="3">
    <source>
        <dbReference type="EMBL" id="RBP47185.1"/>
    </source>
</evidence>
<dbReference type="Pfam" id="PF04954">
    <property type="entry name" value="SIP"/>
    <property type="match status" value="1"/>
</dbReference>
<dbReference type="OrthoDB" id="9814826at2"/>
<dbReference type="RefSeq" id="WP_113955904.1">
    <property type="nucleotide sequence ID" value="NZ_QNRT01000009.1"/>
</dbReference>
<dbReference type="PANTHER" id="PTHR30157:SF0">
    <property type="entry name" value="NADPH-DEPENDENT FERRIC-CHELATE REDUCTASE"/>
    <property type="match status" value="1"/>
</dbReference>
<dbReference type="CDD" id="cd06193">
    <property type="entry name" value="siderophore_interacting"/>
    <property type="match status" value="1"/>
</dbReference>
<dbReference type="GO" id="GO:0016491">
    <property type="term" value="F:oxidoreductase activity"/>
    <property type="evidence" value="ECO:0007669"/>
    <property type="project" value="InterPro"/>
</dbReference>
<accession>A0A395JHR2</accession>
<dbReference type="SUPFAM" id="SSF63380">
    <property type="entry name" value="Riboflavin synthase domain-like"/>
    <property type="match status" value="1"/>
</dbReference>
<dbReference type="InterPro" id="IPR039374">
    <property type="entry name" value="SIP_fam"/>
</dbReference>
<dbReference type="EMBL" id="QNRT01000009">
    <property type="protein sequence ID" value="RBP47185.1"/>
    <property type="molecule type" value="Genomic_DNA"/>
</dbReference>
<evidence type="ECO:0000313" key="4">
    <source>
        <dbReference type="Proteomes" id="UP000253083"/>
    </source>
</evidence>
<dbReference type="InterPro" id="IPR039261">
    <property type="entry name" value="FNR_nucleotide-bd"/>
</dbReference>
<dbReference type="InParanoid" id="A0A395JHR2"/>
<comment type="caution">
    <text evidence="3">The sequence shown here is derived from an EMBL/GenBank/DDBJ whole genome shotgun (WGS) entry which is preliminary data.</text>
</comment>
<dbReference type="PANTHER" id="PTHR30157">
    <property type="entry name" value="FERRIC REDUCTASE, NADPH-DEPENDENT"/>
    <property type="match status" value="1"/>
</dbReference>
<gene>
    <name evidence="3" type="ORF">DFR28_10957</name>
</gene>
<dbReference type="Gene3D" id="3.40.50.80">
    <property type="entry name" value="Nucleotide-binding domain of ferredoxin-NADP reductase (FNR) module"/>
    <property type="match status" value="1"/>
</dbReference>
<feature type="domain" description="FAD-binding FR-type" evidence="2">
    <location>
        <begin position="5"/>
        <end position="113"/>
    </location>
</feature>
<reference evidence="3 4" key="1">
    <citation type="submission" date="2018-06" db="EMBL/GenBank/DDBJ databases">
        <title>Genomic Encyclopedia of Type Strains, Phase IV (KMG-IV): sequencing the most valuable type-strain genomes for metagenomic binning, comparative biology and taxonomic classification.</title>
        <authorList>
            <person name="Goeker M."/>
        </authorList>
    </citation>
    <scope>NUCLEOTIDE SEQUENCE [LARGE SCALE GENOMIC DNA]</scope>
    <source>
        <strain evidence="3 4">DSM 24032</strain>
    </source>
</reference>
<proteinExistence type="inferred from homology"/>
<sequence>MNRRPPPRTLEVLRKQLLTPHMLRVTLGGIGLEGFPEDSNGGYIKLRLAEPIDEAGKPLVRTYTVRHHRPELRELDVDFVVHESEGPAASWAQTCQVGDVIQVGGPGPKKLLDFSADWFLLAGDMSALPAISANIERMPADATGYVLLEIIHEDDRQALDFPPNLQVDWIVNSDPETPNSILLDRVKTLTWLAGRPSVWVAGEFSQSLAIRAFMKSERKVTRDQMYASSYWQIGHTEDSHKVSKAGIQA</sequence>
<dbReference type="Pfam" id="PF08021">
    <property type="entry name" value="FAD_binding_9"/>
    <property type="match status" value="2"/>
</dbReference>
<evidence type="ECO:0000259" key="2">
    <source>
        <dbReference type="PROSITE" id="PS51384"/>
    </source>
</evidence>
<dbReference type="InterPro" id="IPR013113">
    <property type="entry name" value="SIP_FAD-bd"/>
</dbReference>
<comment type="similarity">
    <text evidence="1">Belongs to the SIP oxidoreductase family.</text>
</comment>
<dbReference type="InterPro" id="IPR007037">
    <property type="entry name" value="SIP_rossman_dom"/>
</dbReference>
<dbReference type="InterPro" id="IPR017927">
    <property type="entry name" value="FAD-bd_FR_type"/>
</dbReference>
<organism evidence="3 4">
    <name type="scientific">Arenicella xantha</name>
    <dbReference type="NCBI Taxonomy" id="644221"/>
    <lineage>
        <taxon>Bacteria</taxon>
        <taxon>Pseudomonadati</taxon>
        <taxon>Pseudomonadota</taxon>
        <taxon>Gammaproteobacteria</taxon>
        <taxon>Arenicellales</taxon>
        <taxon>Arenicellaceae</taxon>
        <taxon>Arenicella</taxon>
    </lineage>
</organism>
<dbReference type="AlphaFoldDB" id="A0A395JHR2"/>
<name>A0A395JHR2_9GAMM</name>
<dbReference type="FunCoup" id="A0A395JHR2">
    <property type="interactions" value="10"/>
</dbReference>
<dbReference type="Proteomes" id="UP000253083">
    <property type="component" value="Unassembled WGS sequence"/>
</dbReference>